<keyword evidence="10" id="KW-1185">Reference proteome</keyword>
<dbReference type="PANTHER" id="PTHR30193">
    <property type="entry name" value="ABC TRANSPORTER PERMEASE PROTEIN"/>
    <property type="match status" value="1"/>
</dbReference>
<keyword evidence="5 7" id="KW-1133">Transmembrane helix</keyword>
<dbReference type="PROSITE" id="PS50928">
    <property type="entry name" value="ABC_TM1"/>
    <property type="match status" value="1"/>
</dbReference>
<feature type="transmembrane region" description="Helical" evidence="7">
    <location>
        <begin position="110"/>
        <end position="129"/>
    </location>
</feature>
<dbReference type="SUPFAM" id="SSF161098">
    <property type="entry name" value="MetI-like"/>
    <property type="match status" value="1"/>
</dbReference>
<keyword evidence="2 7" id="KW-0813">Transport</keyword>
<evidence type="ECO:0000256" key="4">
    <source>
        <dbReference type="ARBA" id="ARBA00022692"/>
    </source>
</evidence>
<feature type="domain" description="ABC transmembrane type-1" evidence="8">
    <location>
        <begin position="13"/>
        <end position="226"/>
    </location>
</feature>
<evidence type="ECO:0000256" key="7">
    <source>
        <dbReference type="RuleBase" id="RU363032"/>
    </source>
</evidence>
<protein>
    <submittedName>
        <fullName evidence="9">Sugar ABC transporter permease</fullName>
    </submittedName>
</protein>
<evidence type="ECO:0000256" key="2">
    <source>
        <dbReference type="ARBA" id="ARBA00022448"/>
    </source>
</evidence>
<comment type="similarity">
    <text evidence="7">Belongs to the binding-protein-dependent transport system permease family.</text>
</comment>
<keyword evidence="6 7" id="KW-0472">Membrane</keyword>
<dbReference type="Pfam" id="PF00528">
    <property type="entry name" value="BPD_transp_1"/>
    <property type="match status" value="1"/>
</dbReference>
<organism evidence="9 10">
    <name type="scientific">Cohnella silvisoli</name>
    <dbReference type="NCBI Taxonomy" id="2873699"/>
    <lineage>
        <taxon>Bacteria</taxon>
        <taxon>Bacillati</taxon>
        <taxon>Bacillota</taxon>
        <taxon>Bacilli</taxon>
        <taxon>Bacillales</taxon>
        <taxon>Paenibacillaceae</taxon>
        <taxon>Cohnella</taxon>
    </lineage>
</organism>
<dbReference type="Gene3D" id="1.10.3720.10">
    <property type="entry name" value="MetI-like"/>
    <property type="match status" value="1"/>
</dbReference>
<evidence type="ECO:0000256" key="3">
    <source>
        <dbReference type="ARBA" id="ARBA00022475"/>
    </source>
</evidence>
<sequence>MQMFRSSIFKTAFYNTFYFAIITVIAKNILGLLFAVILNGKLKLTNLHRSIIFVPALLSPLVVSVIFNAIYHPADGILNAFLNKVGLSFMAREWLNDPATAMNAVIAMDIWSFVGTHMVIYLAALQAVPRDYYEAAMVDGASPFQRLVKITIPLIFHAITVNTLLAIIGGLKVFGQVYGLTNGGPFDSTQVLGTFLFKSFGEGMLGYSSAVGLFFTLLICTISFVVLAVMRRMEVEY</sequence>
<keyword evidence="3" id="KW-1003">Cell membrane</keyword>
<feature type="transmembrane region" description="Helical" evidence="7">
    <location>
        <begin position="12"/>
        <end position="38"/>
    </location>
</feature>
<comment type="subcellular location">
    <subcellularLocation>
        <location evidence="1 7">Cell membrane</location>
        <topology evidence="1 7">Multi-pass membrane protein</topology>
    </subcellularLocation>
</comment>
<gene>
    <name evidence="9" type="ORF">QJS35_12425</name>
</gene>
<feature type="transmembrane region" description="Helical" evidence="7">
    <location>
        <begin position="205"/>
        <end position="230"/>
    </location>
</feature>
<feature type="transmembrane region" description="Helical" evidence="7">
    <location>
        <begin position="150"/>
        <end position="171"/>
    </location>
</feature>
<keyword evidence="4 7" id="KW-0812">Transmembrane</keyword>
<dbReference type="InterPro" id="IPR035906">
    <property type="entry name" value="MetI-like_sf"/>
</dbReference>
<feature type="transmembrane region" description="Helical" evidence="7">
    <location>
        <begin position="50"/>
        <end position="71"/>
    </location>
</feature>
<comment type="caution">
    <text evidence="9">The sequence shown here is derived from an EMBL/GenBank/DDBJ whole genome shotgun (WGS) entry which is preliminary data.</text>
</comment>
<reference evidence="9 10" key="1">
    <citation type="journal article" date="2023" name="Genome Announc.">
        <title>Pan-Genome Analyses of the Genus Cohnella and Proposal of the Novel Species Cohnella silvisoli sp. nov., Isolated from Forest Soil.</title>
        <authorList>
            <person name="Wang C."/>
            <person name="Mao L."/>
            <person name="Bao G."/>
            <person name="Zhu H."/>
        </authorList>
    </citation>
    <scope>NUCLEOTIDE SEQUENCE [LARGE SCALE GENOMIC DNA]</scope>
    <source>
        <strain evidence="9 10">NL03-T5-1</strain>
    </source>
</reference>
<dbReference type="EMBL" id="JASKHM010000006">
    <property type="protein sequence ID" value="MEQ4483200.1"/>
    <property type="molecule type" value="Genomic_DNA"/>
</dbReference>
<evidence type="ECO:0000256" key="5">
    <source>
        <dbReference type="ARBA" id="ARBA00022989"/>
    </source>
</evidence>
<evidence type="ECO:0000259" key="8">
    <source>
        <dbReference type="PROSITE" id="PS50928"/>
    </source>
</evidence>
<evidence type="ECO:0000256" key="1">
    <source>
        <dbReference type="ARBA" id="ARBA00004651"/>
    </source>
</evidence>
<dbReference type="RefSeq" id="WP_232184332.1">
    <property type="nucleotide sequence ID" value="NZ_JAIOAP010000002.1"/>
</dbReference>
<dbReference type="CDD" id="cd06261">
    <property type="entry name" value="TM_PBP2"/>
    <property type="match status" value="1"/>
</dbReference>
<proteinExistence type="inferred from homology"/>
<evidence type="ECO:0000256" key="6">
    <source>
        <dbReference type="ARBA" id="ARBA00023136"/>
    </source>
</evidence>
<dbReference type="PANTHER" id="PTHR30193:SF37">
    <property type="entry name" value="INNER MEMBRANE ABC TRANSPORTER PERMEASE PROTEIN YCJO"/>
    <property type="match status" value="1"/>
</dbReference>
<name>A0ABV1KSV8_9BACL</name>
<dbReference type="InterPro" id="IPR000515">
    <property type="entry name" value="MetI-like"/>
</dbReference>
<evidence type="ECO:0000313" key="10">
    <source>
        <dbReference type="Proteomes" id="UP001493487"/>
    </source>
</evidence>
<dbReference type="InterPro" id="IPR051393">
    <property type="entry name" value="ABC_transporter_permease"/>
</dbReference>
<evidence type="ECO:0000313" key="9">
    <source>
        <dbReference type="EMBL" id="MEQ4483200.1"/>
    </source>
</evidence>
<dbReference type="Proteomes" id="UP001493487">
    <property type="component" value="Unassembled WGS sequence"/>
</dbReference>
<accession>A0ABV1KSV8</accession>